<evidence type="ECO:0000256" key="1">
    <source>
        <dbReference type="SAM" id="MobiDB-lite"/>
    </source>
</evidence>
<reference evidence="2" key="1">
    <citation type="submission" date="2023-06" db="EMBL/GenBank/DDBJ databases">
        <title>Genome-scale phylogeny and comparative genomics of the fungal order Sordariales.</title>
        <authorList>
            <consortium name="Lawrence Berkeley National Laboratory"/>
            <person name="Hensen N."/>
            <person name="Bonometti L."/>
            <person name="Westerberg I."/>
            <person name="Brannstrom I.O."/>
            <person name="Guillou S."/>
            <person name="Cros-Aarteil S."/>
            <person name="Calhoun S."/>
            <person name="Haridas S."/>
            <person name="Kuo A."/>
            <person name="Mondo S."/>
            <person name="Pangilinan J."/>
            <person name="Riley R."/>
            <person name="Labutti K."/>
            <person name="Andreopoulos B."/>
            <person name="Lipzen A."/>
            <person name="Chen C."/>
            <person name="Yanf M."/>
            <person name="Daum C."/>
            <person name="Ng V."/>
            <person name="Clum A."/>
            <person name="Steindorff A."/>
            <person name="Ohm R."/>
            <person name="Martin F."/>
            <person name="Silar P."/>
            <person name="Natvig D."/>
            <person name="Lalanne C."/>
            <person name="Gautier V."/>
            <person name="Ament-Velasquez S.L."/>
            <person name="Kruys A."/>
            <person name="Hutchinson M.I."/>
            <person name="Powell A.J."/>
            <person name="Barry K."/>
            <person name="Miller A.N."/>
            <person name="Grigoriev I.V."/>
            <person name="Debuchy R."/>
            <person name="Gladieux P."/>
            <person name="Thoren M.H."/>
            <person name="Johannesson H."/>
        </authorList>
    </citation>
    <scope>NUCLEOTIDE SEQUENCE</scope>
    <source>
        <strain evidence="2">CBS 606.72</strain>
    </source>
</reference>
<accession>A0AA40C7L9</accession>
<evidence type="ECO:0000313" key="3">
    <source>
        <dbReference type="Proteomes" id="UP001175000"/>
    </source>
</evidence>
<protein>
    <submittedName>
        <fullName evidence="2">Uncharacterized protein</fullName>
    </submittedName>
</protein>
<dbReference type="EMBL" id="JAULSU010000002">
    <property type="protein sequence ID" value="KAK0627173.1"/>
    <property type="molecule type" value="Genomic_DNA"/>
</dbReference>
<dbReference type="AlphaFoldDB" id="A0AA40C7L9"/>
<keyword evidence="3" id="KW-1185">Reference proteome</keyword>
<proteinExistence type="predicted"/>
<comment type="caution">
    <text evidence="2">The sequence shown here is derived from an EMBL/GenBank/DDBJ whole genome shotgun (WGS) entry which is preliminary data.</text>
</comment>
<dbReference type="Proteomes" id="UP001175000">
    <property type="component" value="Unassembled WGS sequence"/>
</dbReference>
<feature type="compositionally biased region" description="Basic and acidic residues" evidence="1">
    <location>
        <begin position="358"/>
        <end position="368"/>
    </location>
</feature>
<feature type="region of interest" description="Disordered" evidence="1">
    <location>
        <begin position="332"/>
        <end position="376"/>
    </location>
</feature>
<organism evidence="2 3">
    <name type="scientific">Immersiella caudata</name>
    <dbReference type="NCBI Taxonomy" id="314043"/>
    <lineage>
        <taxon>Eukaryota</taxon>
        <taxon>Fungi</taxon>
        <taxon>Dikarya</taxon>
        <taxon>Ascomycota</taxon>
        <taxon>Pezizomycotina</taxon>
        <taxon>Sordariomycetes</taxon>
        <taxon>Sordariomycetidae</taxon>
        <taxon>Sordariales</taxon>
        <taxon>Lasiosphaeriaceae</taxon>
        <taxon>Immersiella</taxon>
    </lineage>
</organism>
<gene>
    <name evidence="2" type="ORF">B0T14DRAFT_511958</name>
</gene>
<evidence type="ECO:0000313" key="2">
    <source>
        <dbReference type="EMBL" id="KAK0627173.1"/>
    </source>
</evidence>
<sequence>MASINSTSHGADNILVFGSYYQTIAAMEPDAHNLHDRKLLHPEEISFIRQVAAYDNSAAAMACQERLSLGIDYYYAVKHQITSVLRLWDAVLDEKRRYDALGRFNRSRSFMDSFQLCSYLIPQRVSIGFLGPYADILVDTTPTLMSYHSAPYPTETSTIFDESEATVVDPAEYDRDGGLPYEEEHPELALSITSSDDNFEQSGFQDEIISISSGCDDSGYGDDDELQFALELEDVVVAGGVSGGNNNWYTTPVDPADLFLSNEEEYPEALSLNTSKGSDTKPCKGGNTSLQQAYQSCGPAQESAAWERFLRRLSETEQPCQGRANREGFAQESLVSIGGAPQPPSSQFGVMKKRKFSAARDRYEEPATSKRSRSTR</sequence>
<name>A0AA40C7L9_9PEZI</name>